<evidence type="ECO:0000313" key="1">
    <source>
        <dbReference type="EMBL" id="PIZ71389.1"/>
    </source>
</evidence>
<evidence type="ECO:0008006" key="3">
    <source>
        <dbReference type="Google" id="ProtNLM"/>
    </source>
</evidence>
<dbReference type="AlphaFoldDB" id="A0A2M7UJJ9"/>
<dbReference type="Proteomes" id="UP000231071">
    <property type="component" value="Unassembled WGS sequence"/>
</dbReference>
<dbReference type="SUPFAM" id="SSF143100">
    <property type="entry name" value="TTHA1013/TTHA0281-like"/>
    <property type="match status" value="1"/>
</dbReference>
<reference evidence="2" key="1">
    <citation type="submission" date="2017-09" db="EMBL/GenBank/DDBJ databases">
        <title>Depth-based differentiation of microbial function through sediment-hosted aquifers and enrichment of novel symbionts in the deep terrestrial subsurface.</title>
        <authorList>
            <person name="Probst A.J."/>
            <person name="Ladd B."/>
            <person name="Jarett J.K."/>
            <person name="Geller-Mcgrath D.E."/>
            <person name="Sieber C.M.K."/>
            <person name="Emerson J.B."/>
            <person name="Anantharaman K."/>
            <person name="Thomas B.C."/>
            <person name="Malmstrom R."/>
            <person name="Stieglmeier M."/>
            <person name="Klingl A."/>
            <person name="Woyke T."/>
            <person name="Ryan C.M."/>
            <person name="Banfield J.F."/>
        </authorList>
    </citation>
    <scope>NUCLEOTIDE SEQUENCE [LARGE SCALE GENOMIC DNA]</scope>
</reference>
<name>A0A2M7UJJ9_9BACT</name>
<dbReference type="EMBL" id="PFOI01000015">
    <property type="protein sequence ID" value="PIZ71389.1"/>
    <property type="molecule type" value="Genomic_DNA"/>
</dbReference>
<dbReference type="InterPro" id="IPR035069">
    <property type="entry name" value="TTHA1013/TTHA0281-like"/>
</dbReference>
<evidence type="ECO:0000313" key="2">
    <source>
        <dbReference type="Proteomes" id="UP000231071"/>
    </source>
</evidence>
<accession>A0A2M7UJJ9</accession>
<comment type="caution">
    <text evidence="1">The sequence shown here is derived from an EMBL/GenBank/DDBJ whole genome shotgun (WGS) entry which is preliminary data.</text>
</comment>
<gene>
    <name evidence="1" type="ORF">COY09_00850</name>
</gene>
<organism evidence="1 2">
    <name type="scientific">Candidatus Portnoybacteria bacterium CG_4_10_14_0_2_um_filter_39_11</name>
    <dbReference type="NCBI Taxonomy" id="1974797"/>
    <lineage>
        <taxon>Bacteria</taxon>
        <taxon>Candidatus Portnoyibacteriota</taxon>
    </lineage>
</organism>
<protein>
    <recommendedName>
        <fullName evidence="3">Type II toxin-antitoxin system HicB family antitoxin</fullName>
    </recommendedName>
</protein>
<sequence length="92" mass="10626">MKKINFKIPVTIFKEGNIFVAYTPALDLSTSGRTFAQVKKRFSEAVAIFFEEVERMGTADEALTNLGWQKVKQEWRPLTPIVHEIQEFQFST</sequence>
<proteinExistence type="predicted"/>